<proteinExistence type="predicted"/>
<evidence type="ECO:0000313" key="2">
    <source>
        <dbReference type="Proteomes" id="UP000543799"/>
    </source>
</evidence>
<dbReference type="Proteomes" id="UP000543799">
    <property type="component" value="Unassembled WGS sequence"/>
</dbReference>
<sequence>MKKTSILGLSLLSLGLVVGLGTEAKAEEVTENGKTYWKVESGDTLSEIGAKYNLDFTNIHKVNKGVVADPNVIFVGDKLLLPLDENGKLVEQVNATEPDIEVQYNAPVAPEQPVVVEQEVVEQEVVEQEVVEQPVVVAETPAPVVEAPADSSSAKEWIAQRESSGSYDATNGQYIGRYQLSASYLNGDYSPANQERVADEYVAGRYGSWENAKSFWLANGWY</sequence>
<keyword evidence="2" id="KW-1185">Reference proteome</keyword>
<comment type="caution">
    <text evidence="1">The sequence shown here is derived from an EMBL/GenBank/DDBJ whole genome shotgun (WGS) entry which is preliminary data.</text>
</comment>
<accession>A0ACA9AT18</accession>
<dbReference type="EMBL" id="CAJDJZ010000002">
    <property type="protein sequence ID" value="CAD0299726.1"/>
    <property type="molecule type" value="Genomic_DNA"/>
</dbReference>
<protein>
    <submittedName>
        <fullName evidence="1">Peptidoglycan-binding LysM</fullName>
    </submittedName>
</protein>
<name>A0ACA9AT18_9CAUD</name>
<organism evidence="1 2">
    <name type="scientific">Enterococcus phage vB_EfaH_149</name>
    <dbReference type="NCBI Taxonomy" id="2730535"/>
    <lineage>
        <taxon>Viruses</taxon>
        <taxon>Duplodnaviria</taxon>
        <taxon>Heunggongvirae</taxon>
        <taxon>Uroviricota</taxon>
        <taxon>Caudoviricetes</taxon>
        <taxon>Herelleviridae</taxon>
        <taxon>Brockvirinae</taxon>
        <taxon>Kochikohdavirus</taxon>
        <taxon>Kochikohdavirus kv149</taxon>
    </lineage>
</organism>
<evidence type="ECO:0000313" key="1">
    <source>
        <dbReference type="EMBL" id="CAD0299726.1"/>
    </source>
</evidence>
<reference evidence="1" key="1">
    <citation type="submission" date="2020-07" db="EMBL/GenBank/DDBJ databases">
        <authorList>
            <person name="Ladero V."/>
        </authorList>
    </citation>
    <scope>NUCLEOTIDE SEQUENCE</scope>
</reference>